<feature type="region of interest" description="Disordered" evidence="1">
    <location>
        <begin position="29"/>
        <end position="56"/>
    </location>
</feature>
<evidence type="ECO:0000313" key="4">
    <source>
        <dbReference type="Proteomes" id="UP001183414"/>
    </source>
</evidence>
<feature type="signal peptide" evidence="2">
    <location>
        <begin position="1"/>
        <end position="23"/>
    </location>
</feature>
<organism evidence="3 4">
    <name type="scientific">Streptomyces hazeniae</name>
    <dbReference type="NCBI Taxonomy" id="3075538"/>
    <lineage>
        <taxon>Bacteria</taxon>
        <taxon>Bacillati</taxon>
        <taxon>Actinomycetota</taxon>
        <taxon>Actinomycetes</taxon>
        <taxon>Kitasatosporales</taxon>
        <taxon>Streptomycetaceae</taxon>
        <taxon>Streptomyces</taxon>
    </lineage>
</organism>
<accession>A0ABU2NKJ6</accession>
<feature type="compositionally biased region" description="Pro residues" evidence="1">
    <location>
        <begin position="45"/>
        <end position="54"/>
    </location>
</feature>
<dbReference type="Proteomes" id="UP001183414">
    <property type="component" value="Unassembled WGS sequence"/>
</dbReference>
<reference evidence="4" key="1">
    <citation type="submission" date="2023-07" db="EMBL/GenBank/DDBJ databases">
        <title>30 novel species of actinomycetes from the DSMZ collection.</title>
        <authorList>
            <person name="Nouioui I."/>
        </authorList>
    </citation>
    <scope>NUCLEOTIDE SEQUENCE [LARGE SCALE GENOMIC DNA]</scope>
    <source>
        <strain evidence="4">DSM 42041</strain>
    </source>
</reference>
<feature type="chain" id="PRO_5047258350" evidence="2">
    <location>
        <begin position="24"/>
        <end position="222"/>
    </location>
</feature>
<dbReference type="EMBL" id="JAVREQ010000001">
    <property type="protein sequence ID" value="MDT0377290.1"/>
    <property type="molecule type" value="Genomic_DNA"/>
</dbReference>
<dbReference type="PROSITE" id="PS51257">
    <property type="entry name" value="PROKAR_LIPOPROTEIN"/>
    <property type="match status" value="1"/>
</dbReference>
<protein>
    <submittedName>
        <fullName evidence="3">Uncharacterized protein</fullName>
    </submittedName>
</protein>
<evidence type="ECO:0000256" key="2">
    <source>
        <dbReference type="SAM" id="SignalP"/>
    </source>
</evidence>
<evidence type="ECO:0000313" key="3">
    <source>
        <dbReference type="EMBL" id="MDT0377290.1"/>
    </source>
</evidence>
<comment type="caution">
    <text evidence="3">The sequence shown here is derived from an EMBL/GenBank/DDBJ whole genome shotgun (WGS) entry which is preliminary data.</text>
</comment>
<dbReference type="RefSeq" id="WP_311671295.1">
    <property type="nucleotide sequence ID" value="NZ_JAVREQ010000001.1"/>
</dbReference>
<keyword evidence="4" id="KW-1185">Reference proteome</keyword>
<sequence>MHRPCTAAAALLASLTLALTGCATDTTEPAAGADNAKPATKKAEPAPPPEPTPELPVYDTEEQKLNELAAEKGWEFDYTLYETAADYVNDMCASLPAWGDEAAETLAEAQNPTEDEAAALRAGIPDFCPDWEDTVIKALEGDFPRTFHDGTYTVNTSGKEGTVAPGTYTVTDVQECYWERTAPNGDIIDNQFATAAQAITVTIASTDGSFTARGCGGWKSQG</sequence>
<proteinExistence type="predicted"/>
<name>A0ABU2NKJ6_9ACTN</name>
<evidence type="ECO:0000256" key="1">
    <source>
        <dbReference type="SAM" id="MobiDB-lite"/>
    </source>
</evidence>
<keyword evidence="2" id="KW-0732">Signal</keyword>
<gene>
    <name evidence="3" type="ORF">RM572_00675</name>
</gene>